<dbReference type="PANTHER" id="PTHR43580:SF2">
    <property type="entry name" value="CYTOKINE-LIKE NUCLEAR FACTOR N-PAC"/>
    <property type="match status" value="1"/>
</dbReference>
<feature type="compositionally biased region" description="Basic and acidic residues" evidence="1">
    <location>
        <begin position="145"/>
        <end position="155"/>
    </location>
</feature>
<dbReference type="SUPFAM" id="SSF51735">
    <property type="entry name" value="NAD(P)-binding Rossmann-fold domains"/>
    <property type="match status" value="1"/>
</dbReference>
<dbReference type="Proteomes" id="UP000268652">
    <property type="component" value="Unassembled WGS sequence"/>
</dbReference>
<dbReference type="EMBL" id="RBDY01000036">
    <property type="protein sequence ID" value="RKN14863.1"/>
    <property type="molecule type" value="Genomic_DNA"/>
</dbReference>
<reference evidence="5 6" key="1">
    <citation type="submission" date="2018-09" db="EMBL/GenBank/DDBJ databases">
        <title>Streptomyces sp. nov. DS1-2, an endophytic actinomycete isolated from roots of Dendrobium scabrilingue.</title>
        <authorList>
            <person name="Kuncharoen N."/>
            <person name="Kudo T."/>
            <person name="Ohkuma M."/>
            <person name="Yuki M."/>
            <person name="Tanasupawat S."/>
        </authorList>
    </citation>
    <scope>NUCLEOTIDE SEQUENCE [LARGE SCALE GENOMIC DNA]</scope>
    <source>
        <strain evidence="3 6">AZ1-7</strain>
        <strain evidence="4 5">DS1-2</strain>
    </source>
</reference>
<gene>
    <name evidence="4" type="ORF">D7318_28490</name>
    <name evidence="3" type="ORF">D7319_28735</name>
</gene>
<evidence type="ECO:0000313" key="6">
    <source>
        <dbReference type="Proteomes" id="UP000275024"/>
    </source>
</evidence>
<dbReference type="PANTHER" id="PTHR43580">
    <property type="entry name" value="OXIDOREDUCTASE GLYR1-RELATED"/>
    <property type="match status" value="1"/>
</dbReference>
<dbReference type="GO" id="GO:0050661">
    <property type="term" value="F:NADP binding"/>
    <property type="evidence" value="ECO:0007669"/>
    <property type="project" value="InterPro"/>
</dbReference>
<accession>A0A3A9VTP2</accession>
<evidence type="ECO:0000259" key="2">
    <source>
        <dbReference type="Pfam" id="PF03446"/>
    </source>
</evidence>
<dbReference type="InterPro" id="IPR036291">
    <property type="entry name" value="NAD(P)-bd_dom_sf"/>
</dbReference>
<dbReference type="InterPro" id="IPR006115">
    <property type="entry name" value="6PGDH_NADP-bd"/>
</dbReference>
<dbReference type="Pfam" id="PF03446">
    <property type="entry name" value="NAD_binding_2"/>
    <property type="match status" value="1"/>
</dbReference>
<feature type="compositionally biased region" description="Basic and acidic residues" evidence="1">
    <location>
        <begin position="174"/>
        <end position="191"/>
    </location>
</feature>
<evidence type="ECO:0000313" key="5">
    <source>
        <dbReference type="Proteomes" id="UP000268652"/>
    </source>
</evidence>
<sequence>MSTREPVTVIGLDAMGAKMAEILVDAGHPTTVWNRTASKADRLVERGATLAASPTEALRASGLAVVSLVDHGAMHDAIGAADPAAPRDPVLVALSSDTPEQLRGAARWAAGHGVRFVAGTYPGDGHLPRRGEQPRDAGRRRRARRRDDARGGRRDRPVRRGAPPLRQGRGRGPRGGERGQCVRDPAHPGLQ</sequence>
<feature type="compositionally biased region" description="Basic and acidic residues" evidence="1">
    <location>
        <begin position="126"/>
        <end position="137"/>
    </location>
</feature>
<feature type="domain" description="6-phosphogluconate dehydrogenase NADP-binding" evidence="2">
    <location>
        <begin position="7"/>
        <end position="117"/>
    </location>
</feature>
<dbReference type="Proteomes" id="UP000275024">
    <property type="component" value="Unassembled WGS sequence"/>
</dbReference>
<evidence type="ECO:0000313" key="3">
    <source>
        <dbReference type="EMBL" id="RKN04355.1"/>
    </source>
</evidence>
<protein>
    <submittedName>
        <fullName evidence="3">NAD(P)-dependent oxidoreductase</fullName>
    </submittedName>
</protein>
<keyword evidence="5" id="KW-1185">Reference proteome</keyword>
<dbReference type="Gene3D" id="3.40.50.720">
    <property type="entry name" value="NAD(P)-binding Rossmann-like Domain"/>
    <property type="match status" value="1"/>
</dbReference>
<dbReference type="AlphaFoldDB" id="A0A3A9VTP2"/>
<dbReference type="EMBL" id="RBDX01000037">
    <property type="protein sequence ID" value="RKN04355.1"/>
    <property type="molecule type" value="Genomic_DNA"/>
</dbReference>
<evidence type="ECO:0000313" key="4">
    <source>
        <dbReference type="EMBL" id="RKN14863.1"/>
    </source>
</evidence>
<proteinExistence type="predicted"/>
<name>A0A3A9VTP2_9ACTN</name>
<organism evidence="3 6">
    <name type="scientific">Streptomyces radicis</name>
    <dbReference type="NCBI Taxonomy" id="1750517"/>
    <lineage>
        <taxon>Bacteria</taxon>
        <taxon>Bacillati</taxon>
        <taxon>Actinomycetota</taxon>
        <taxon>Actinomycetes</taxon>
        <taxon>Kitasatosporales</taxon>
        <taxon>Streptomycetaceae</taxon>
        <taxon>Streptomyces</taxon>
    </lineage>
</organism>
<evidence type="ECO:0000256" key="1">
    <source>
        <dbReference type="SAM" id="MobiDB-lite"/>
    </source>
</evidence>
<feature type="region of interest" description="Disordered" evidence="1">
    <location>
        <begin position="119"/>
        <end position="191"/>
    </location>
</feature>
<dbReference type="InterPro" id="IPR051265">
    <property type="entry name" value="HIBADH-related_NP60_sf"/>
</dbReference>
<comment type="caution">
    <text evidence="3">The sequence shown here is derived from an EMBL/GenBank/DDBJ whole genome shotgun (WGS) entry which is preliminary data.</text>
</comment>
<dbReference type="OrthoDB" id="4029976at2"/>